<feature type="binding site" evidence="6">
    <location>
        <position position="207"/>
    </location>
    <ligand>
        <name>Mg(2+)</name>
        <dbReference type="ChEBI" id="CHEBI:18420"/>
        <label>1</label>
    </ligand>
</feature>
<evidence type="ECO:0000256" key="7">
    <source>
        <dbReference type="PIRSR" id="PIRSR604808-3"/>
    </source>
</evidence>
<comment type="similarity">
    <text evidence="1">Belongs to the DNA repair enzymes AP/ExoA family.</text>
</comment>
<dbReference type="InterPro" id="IPR020847">
    <property type="entry name" value="AP_endonuclease_F1_BS"/>
</dbReference>
<feature type="site" description="Transition state stabilizer" evidence="7">
    <location>
        <position position="207"/>
    </location>
</feature>
<dbReference type="PANTHER" id="PTHR43250">
    <property type="entry name" value="EXODEOXYRIBONUCLEASE III"/>
    <property type="match status" value="1"/>
</dbReference>
<accession>A0A370G6R7</accession>
<dbReference type="InterPro" id="IPR037493">
    <property type="entry name" value="ExoIII-like"/>
</dbReference>
<dbReference type="PANTHER" id="PTHR43250:SF2">
    <property type="entry name" value="EXODEOXYRIBONUCLEASE III"/>
    <property type="match status" value="1"/>
</dbReference>
<dbReference type="GO" id="GO:0003677">
    <property type="term" value="F:DNA binding"/>
    <property type="evidence" value="ECO:0007669"/>
    <property type="project" value="InterPro"/>
</dbReference>
<sequence>MNFRQSTEKPRITPHPSQAPRDSLSPQSRFGPVLFVMAGIALASRRIMGNATDMRIMTWNINSLRLRLPLLARLGEELRPDIICLQETKVADDLFPADAVRDLGYTHTFYRGMKAYNGVAILSRVALTSLDGTPDWCGRGDCRHIAASFSLGGETVDLHNFYIPAGGDIPDPEANPKFAHKLAFVDEATAWFADRPNRRTILVGDLNIAPLEQDVWSHKQLLNVVSHTPPETTRLLAWQACGFVDAMRHFVPSDQKLYTWWSYRNRDWKASNRGRRLDHVWITPDLTEHLASMTVLQDVRDWPTTSDHVPVAVDFRD</sequence>
<evidence type="ECO:0000256" key="4">
    <source>
        <dbReference type="ARBA" id="ARBA00022842"/>
    </source>
</evidence>
<dbReference type="Proteomes" id="UP000254958">
    <property type="component" value="Unassembled WGS sequence"/>
</dbReference>
<dbReference type="CDD" id="cd09086">
    <property type="entry name" value="ExoIII-like_AP-endo"/>
    <property type="match status" value="1"/>
</dbReference>
<feature type="active site" description="Proton acceptor" evidence="5">
    <location>
        <position position="308"/>
    </location>
</feature>
<dbReference type="InterPro" id="IPR005135">
    <property type="entry name" value="Endo/exonuclease/phosphatase"/>
</dbReference>
<feature type="binding site" evidence="6">
    <location>
        <position position="307"/>
    </location>
    <ligand>
        <name>Mg(2+)</name>
        <dbReference type="ChEBI" id="CHEBI:18420"/>
        <label>1</label>
    </ligand>
</feature>
<organism evidence="10 11">
    <name type="scientific">Gluconacetobacter liquefaciens</name>
    <name type="common">Acetobacter liquefaciens</name>
    <dbReference type="NCBI Taxonomy" id="89584"/>
    <lineage>
        <taxon>Bacteria</taxon>
        <taxon>Pseudomonadati</taxon>
        <taxon>Pseudomonadota</taxon>
        <taxon>Alphaproteobacteria</taxon>
        <taxon>Acetobacterales</taxon>
        <taxon>Acetobacteraceae</taxon>
        <taxon>Gluconacetobacter</taxon>
    </lineage>
</organism>
<evidence type="ECO:0000259" key="9">
    <source>
        <dbReference type="Pfam" id="PF03372"/>
    </source>
</evidence>
<feature type="active site" description="Proton donor/acceptor" evidence="5">
    <location>
        <position position="205"/>
    </location>
</feature>
<dbReference type="AlphaFoldDB" id="A0A370G6R7"/>
<dbReference type="GO" id="GO:0006281">
    <property type="term" value="P:DNA repair"/>
    <property type="evidence" value="ECO:0007669"/>
    <property type="project" value="InterPro"/>
</dbReference>
<evidence type="ECO:0000313" key="11">
    <source>
        <dbReference type="Proteomes" id="UP000254958"/>
    </source>
</evidence>
<feature type="binding site" evidence="6">
    <location>
        <position position="308"/>
    </location>
    <ligand>
        <name>Mg(2+)</name>
        <dbReference type="ChEBI" id="CHEBI:18420"/>
        <label>1</label>
    </ligand>
</feature>
<evidence type="ECO:0000313" key="10">
    <source>
        <dbReference type="EMBL" id="RDI38900.1"/>
    </source>
</evidence>
<dbReference type="GO" id="GO:0008311">
    <property type="term" value="F:double-stranded DNA 3'-5' DNA exonuclease activity"/>
    <property type="evidence" value="ECO:0007669"/>
    <property type="project" value="InterPro"/>
</dbReference>
<feature type="active site" evidence="5">
    <location>
        <position position="162"/>
    </location>
</feature>
<feature type="domain" description="Endonuclease/exonuclease/phosphatase" evidence="9">
    <location>
        <begin position="57"/>
        <end position="308"/>
    </location>
</feature>
<comment type="caution">
    <text evidence="10">The sequence shown here is derived from an EMBL/GenBank/DDBJ whole genome shotgun (WGS) entry which is preliminary data.</text>
</comment>
<dbReference type="NCBIfam" id="TIGR00633">
    <property type="entry name" value="xth"/>
    <property type="match status" value="1"/>
</dbReference>
<feature type="binding site" evidence="6">
    <location>
        <position position="60"/>
    </location>
    <ligand>
        <name>Mg(2+)</name>
        <dbReference type="ChEBI" id="CHEBI:18420"/>
        <label>1</label>
    </ligand>
</feature>
<dbReference type="GO" id="GO:0046872">
    <property type="term" value="F:metal ion binding"/>
    <property type="evidence" value="ECO:0007669"/>
    <property type="project" value="UniProtKB-KW"/>
</dbReference>
<dbReference type="Pfam" id="PF03372">
    <property type="entry name" value="Exo_endo_phos"/>
    <property type="match status" value="1"/>
</dbReference>
<dbReference type="EMBL" id="QQAW01000003">
    <property type="protein sequence ID" value="RDI38900.1"/>
    <property type="molecule type" value="Genomic_DNA"/>
</dbReference>
<proteinExistence type="inferred from homology"/>
<evidence type="ECO:0000256" key="3">
    <source>
        <dbReference type="ARBA" id="ARBA00022801"/>
    </source>
</evidence>
<gene>
    <name evidence="10" type="ORF">C7453_103361</name>
</gene>
<evidence type="ECO:0000256" key="1">
    <source>
        <dbReference type="ARBA" id="ARBA00007092"/>
    </source>
</evidence>
<evidence type="ECO:0000256" key="2">
    <source>
        <dbReference type="ARBA" id="ARBA00022723"/>
    </source>
</evidence>
<dbReference type="Gene3D" id="3.60.10.10">
    <property type="entry name" value="Endonuclease/exonuclease/phosphatase"/>
    <property type="match status" value="1"/>
</dbReference>
<dbReference type="InterPro" id="IPR004808">
    <property type="entry name" value="AP_endonuc_1"/>
</dbReference>
<comment type="cofactor">
    <cofactor evidence="6">
        <name>Mg(2+)</name>
        <dbReference type="ChEBI" id="CHEBI:18420"/>
    </cofactor>
    <cofactor evidence="6">
        <name>Mn(2+)</name>
        <dbReference type="ChEBI" id="CHEBI:29035"/>
    </cofactor>
    <text evidence="6">Probably binds two magnesium or manganese ions per subunit.</text>
</comment>
<evidence type="ECO:0000256" key="8">
    <source>
        <dbReference type="SAM" id="MobiDB-lite"/>
    </source>
</evidence>
<evidence type="ECO:0000256" key="6">
    <source>
        <dbReference type="PIRSR" id="PIRSR604808-2"/>
    </source>
</evidence>
<keyword evidence="2 6" id="KW-0479">Metal-binding</keyword>
<feature type="compositionally biased region" description="Basic and acidic residues" evidence="8">
    <location>
        <begin position="1"/>
        <end position="11"/>
    </location>
</feature>
<feature type="site" description="Important for catalytic activity" evidence="7">
    <location>
        <position position="278"/>
    </location>
</feature>
<protein>
    <submittedName>
        <fullName evidence="10">Exodeoxyribonuclease-3</fullName>
    </submittedName>
</protein>
<keyword evidence="4 6" id="KW-0460">Magnesium</keyword>
<dbReference type="GO" id="GO:0004519">
    <property type="term" value="F:endonuclease activity"/>
    <property type="evidence" value="ECO:0007669"/>
    <property type="project" value="InterPro"/>
</dbReference>
<dbReference type="PROSITE" id="PS00726">
    <property type="entry name" value="AP_NUCLEASE_F1_1"/>
    <property type="match status" value="1"/>
</dbReference>
<keyword evidence="6" id="KW-0464">Manganese</keyword>
<dbReference type="SUPFAM" id="SSF56219">
    <property type="entry name" value="DNase I-like"/>
    <property type="match status" value="1"/>
</dbReference>
<reference evidence="10 11" key="1">
    <citation type="submission" date="2018-07" db="EMBL/GenBank/DDBJ databases">
        <title>Genomic Encyclopedia of Type Strains, Phase IV (KMG-IV): sequencing the most valuable type-strain genomes for metagenomic binning, comparative biology and taxonomic classification.</title>
        <authorList>
            <person name="Goeker M."/>
        </authorList>
    </citation>
    <scope>NUCLEOTIDE SEQUENCE [LARGE SCALE GENOMIC DNA]</scope>
    <source>
        <strain evidence="10 11">DSM 5603</strain>
    </source>
</reference>
<name>A0A370G6R7_GLULI</name>
<dbReference type="PROSITE" id="PS51435">
    <property type="entry name" value="AP_NUCLEASE_F1_4"/>
    <property type="match status" value="1"/>
</dbReference>
<feature type="binding site" evidence="6">
    <location>
        <position position="87"/>
    </location>
    <ligand>
        <name>Mg(2+)</name>
        <dbReference type="ChEBI" id="CHEBI:18420"/>
        <label>1</label>
    </ligand>
</feature>
<keyword evidence="11" id="KW-1185">Reference proteome</keyword>
<feature type="site" description="Interaction with DNA substrate" evidence="7">
    <location>
        <position position="308"/>
    </location>
</feature>
<evidence type="ECO:0000256" key="5">
    <source>
        <dbReference type="PIRSR" id="PIRSR604808-1"/>
    </source>
</evidence>
<dbReference type="InterPro" id="IPR036691">
    <property type="entry name" value="Endo/exonu/phosph_ase_sf"/>
</dbReference>
<feature type="binding site" evidence="6">
    <location>
        <position position="205"/>
    </location>
    <ligand>
        <name>Mg(2+)</name>
        <dbReference type="ChEBI" id="CHEBI:18420"/>
        <label>1</label>
    </ligand>
</feature>
<feature type="region of interest" description="Disordered" evidence="8">
    <location>
        <begin position="1"/>
        <end position="26"/>
    </location>
</feature>
<keyword evidence="3" id="KW-0378">Hydrolase</keyword>